<feature type="domain" description="Vps52 coiled-coil" evidence="6">
    <location>
        <begin position="91"/>
        <end position="263"/>
    </location>
</feature>
<keyword evidence="9" id="KW-1185">Reference proteome</keyword>
<evidence type="ECO:0000256" key="4">
    <source>
        <dbReference type="ARBA" id="ARBA00022927"/>
    </source>
</evidence>
<dbReference type="Proteomes" id="UP000823046">
    <property type="component" value="Unassembled WGS sequence"/>
</dbReference>
<proteinExistence type="inferred from homology"/>
<name>A0ABQ7JDQ2_9APIC</name>
<comment type="subcellular location">
    <subcellularLocation>
        <location evidence="1">Golgi apparatus</location>
        <location evidence="1">trans-Golgi network</location>
    </subcellularLocation>
</comment>
<protein>
    <submittedName>
        <fullName evidence="8">Vps52 / Sac2 family protein</fullName>
    </submittedName>
</protein>
<dbReference type="InterPro" id="IPR048361">
    <property type="entry name" value="Vps52_C"/>
</dbReference>
<accession>A0ABQ7JDQ2</accession>
<dbReference type="InterPro" id="IPR048319">
    <property type="entry name" value="Vps52_CC"/>
</dbReference>
<dbReference type="EMBL" id="JADAQX010000077">
    <property type="protein sequence ID" value="KAF8822156.1"/>
    <property type="molecule type" value="Genomic_DNA"/>
</dbReference>
<evidence type="ECO:0000259" key="6">
    <source>
        <dbReference type="Pfam" id="PF04129"/>
    </source>
</evidence>
<comment type="similarity">
    <text evidence="2">Belongs to the VPS52 family.</text>
</comment>
<dbReference type="PANTHER" id="PTHR14190:SF7">
    <property type="entry name" value="VACUOLAR PROTEIN SORTING-ASSOCIATED PROTEIN 52 HOMOLOG"/>
    <property type="match status" value="1"/>
</dbReference>
<keyword evidence="4" id="KW-0653">Protein transport</keyword>
<organism evidence="8 9">
    <name type="scientific">Cardiosporidium cionae</name>
    <dbReference type="NCBI Taxonomy" id="476202"/>
    <lineage>
        <taxon>Eukaryota</taxon>
        <taxon>Sar</taxon>
        <taxon>Alveolata</taxon>
        <taxon>Apicomplexa</taxon>
        <taxon>Aconoidasida</taxon>
        <taxon>Nephromycida</taxon>
        <taxon>Cardiosporidium</taxon>
    </lineage>
</organism>
<dbReference type="InterPro" id="IPR007258">
    <property type="entry name" value="Vps52"/>
</dbReference>
<evidence type="ECO:0000256" key="1">
    <source>
        <dbReference type="ARBA" id="ARBA00004601"/>
    </source>
</evidence>
<dbReference type="Pfam" id="PF20655">
    <property type="entry name" value="Vps52_C"/>
    <property type="match status" value="1"/>
</dbReference>
<keyword evidence="3" id="KW-0813">Transport</keyword>
<dbReference type="PANTHER" id="PTHR14190">
    <property type="entry name" value="SUPPRESSOR OF ACTIN MUTATIONS 2/VACUOLAR PROTEIN SORTING 52"/>
    <property type="match status" value="1"/>
</dbReference>
<evidence type="ECO:0000256" key="3">
    <source>
        <dbReference type="ARBA" id="ARBA00022448"/>
    </source>
</evidence>
<evidence type="ECO:0000313" key="9">
    <source>
        <dbReference type="Proteomes" id="UP000823046"/>
    </source>
</evidence>
<feature type="domain" description="Vps52 C-terminal" evidence="7">
    <location>
        <begin position="281"/>
        <end position="611"/>
    </location>
</feature>
<dbReference type="Pfam" id="PF04129">
    <property type="entry name" value="Vps52_CC"/>
    <property type="match status" value="1"/>
</dbReference>
<evidence type="ECO:0000313" key="8">
    <source>
        <dbReference type="EMBL" id="KAF8822156.1"/>
    </source>
</evidence>
<evidence type="ECO:0000256" key="5">
    <source>
        <dbReference type="ARBA" id="ARBA00023034"/>
    </source>
</evidence>
<evidence type="ECO:0000259" key="7">
    <source>
        <dbReference type="Pfam" id="PF20655"/>
    </source>
</evidence>
<comment type="caution">
    <text evidence="8">The sequence shown here is derived from an EMBL/GenBank/DDBJ whole genome shotgun (WGS) entry which is preliminary data.</text>
</comment>
<keyword evidence="5" id="KW-0333">Golgi apparatus</keyword>
<gene>
    <name evidence="8" type="ORF">IE077_000901</name>
</gene>
<sequence length="756" mass="86837">MSLLQDLERSVPALAPKVTAKQLFDIDFQQLDDSWNRFSLDSRVREALSGLPSSKENRTDSVTEDANSPFGSCVTQIDENLMFFESQSVEDYVKSCKELLLLHRNIQASDSILVEMENRIASFQTCLADISQKIKKLQNDSIDMSVKVSNRKISCELFSTYIQQILVTPSLIYAINENDLDEHYCNHLDSLTKKLEHAAQSGIKDMPSAKASIPELEKLKIRAVSRIRDCLADKILLFKKPQSNIQSIQRNSLIKVKKFFQFLMDHHPQAGWDIRQLYVTTLNRIYLNQFKIYTQNLSKMQIENVASSNDYLGSKDVGGKAPSNQSKGMIGAVFGLGGPPAPSVQKGNVYGLAGRDSLLTHLDDDPIVFTAPGKALKRNKFYYEQLFRSHQKLLLDTASSEYLFLTDFFLSAGVEQYQSLFTDVFGKTILYFLEMMETFLFSCYDSVGLLLMAKVNEFNRLTMQRRRVPCLDAYLDRIQALIWPRLKFILDANIQSLKNASPRQLMEISSSQRMHPHYVTRRYAELACSLSALSVPMDGSTPDEPLFHSWTAMRVAIGDLLELLSKELKREERLVFIINNYDLILSIFSEKKLPQDLSTSFEKKLHHQMSLYVDEQLARMFDWLISFVKNAEVFIESNKTLTTDELATELGVEKMENLVLQFKTVWKKRLKDIQTIVMGDFTNFTNGMEILKQVLTQVLLYYTRFQQIITKCYPRQPQPLWTRDIIPTNVILTEYNFLSENQKFLSMENGDMLVCL</sequence>
<reference evidence="8 9" key="1">
    <citation type="journal article" date="2020" name="bioRxiv">
        <title>Metabolic contributions of an alphaproteobacterial endosymbiont in the apicomplexan Cardiosporidium cionae.</title>
        <authorList>
            <person name="Hunter E.S."/>
            <person name="Paight C.J."/>
            <person name="Lane C.E."/>
        </authorList>
    </citation>
    <scope>NUCLEOTIDE SEQUENCE [LARGE SCALE GENOMIC DNA]</scope>
    <source>
        <strain evidence="8">ESH_2018</strain>
    </source>
</reference>
<evidence type="ECO:0000256" key="2">
    <source>
        <dbReference type="ARBA" id="ARBA00008180"/>
    </source>
</evidence>